<accession>A0A8S1HFM4</accession>
<comment type="caution">
    <text evidence="1">The sequence shown here is derived from an EMBL/GenBank/DDBJ whole genome shotgun (WGS) entry which is preliminary data.</text>
</comment>
<gene>
    <name evidence="1" type="ORF">CAUJ_LOCUS10588</name>
</gene>
<evidence type="ECO:0000313" key="2">
    <source>
        <dbReference type="Proteomes" id="UP000835052"/>
    </source>
</evidence>
<reference evidence="1" key="1">
    <citation type="submission" date="2020-10" db="EMBL/GenBank/DDBJ databases">
        <authorList>
            <person name="Kikuchi T."/>
        </authorList>
    </citation>
    <scope>NUCLEOTIDE SEQUENCE</scope>
    <source>
        <strain evidence="1">NKZ352</strain>
    </source>
</reference>
<keyword evidence="2" id="KW-1185">Reference proteome</keyword>
<dbReference type="AlphaFoldDB" id="A0A8S1HFM4"/>
<protein>
    <submittedName>
        <fullName evidence="1">Uncharacterized protein</fullName>
    </submittedName>
</protein>
<dbReference type="Proteomes" id="UP000835052">
    <property type="component" value="Unassembled WGS sequence"/>
</dbReference>
<sequence>MDCPCDGFGRVSYQRICQSLTSSGRPSKFKTFELPVLQRPQRLMTYRRSSGLMFVVMTVTVGDDGLGCFNPNWNEEPFVRETFRRHVLRAILMKKEGDDGQFSNEDSWS</sequence>
<evidence type="ECO:0000313" key="1">
    <source>
        <dbReference type="EMBL" id="CAD6194669.1"/>
    </source>
</evidence>
<organism evidence="1 2">
    <name type="scientific">Caenorhabditis auriculariae</name>
    <dbReference type="NCBI Taxonomy" id="2777116"/>
    <lineage>
        <taxon>Eukaryota</taxon>
        <taxon>Metazoa</taxon>
        <taxon>Ecdysozoa</taxon>
        <taxon>Nematoda</taxon>
        <taxon>Chromadorea</taxon>
        <taxon>Rhabditida</taxon>
        <taxon>Rhabditina</taxon>
        <taxon>Rhabditomorpha</taxon>
        <taxon>Rhabditoidea</taxon>
        <taxon>Rhabditidae</taxon>
        <taxon>Peloderinae</taxon>
        <taxon>Caenorhabditis</taxon>
    </lineage>
</organism>
<name>A0A8S1HFM4_9PELO</name>
<dbReference type="EMBL" id="CAJGYM010000046">
    <property type="protein sequence ID" value="CAD6194669.1"/>
    <property type="molecule type" value="Genomic_DNA"/>
</dbReference>
<proteinExistence type="predicted"/>